<dbReference type="Gene3D" id="1.10.260.40">
    <property type="entry name" value="lambda repressor-like DNA-binding domains"/>
    <property type="match status" value="1"/>
</dbReference>
<proteinExistence type="predicted"/>
<protein>
    <submittedName>
        <fullName evidence="3">DNA-binding transcriptional regulator, XRE family</fullName>
    </submittedName>
</protein>
<dbReference type="EMBL" id="BJLB01000001">
    <property type="protein sequence ID" value="GEA35066.1"/>
    <property type="molecule type" value="Genomic_DNA"/>
</dbReference>
<dbReference type="Proteomes" id="UP000182121">
    <property type="component" value="Unassembled WGS sequence"/>
</dbReference>
<dbReference type="Proteomes" id="UP000315200">
    <property type="component" value="Unassembled WGS sequence"/>
</dbReference>
<evidence type="ECO:0000313" key="2">
    <source>
        <dbReference type="EMBL" id="GEA35066.1"/>
    </source>
</evidence>
<accession>A0A829W2S7</accession>
<dbReference type="GO" id="GO:0003677">
    <property type="term" value="F:DNA binding"/>
    <property type="evidence" value="ECO:0007669"/>
    <property type="project" value="UniProtKB-KW"/>
</dbReference>
<dbReference type="InterPro" id="IPR010982">
    <property type="entry name" value="Lambda_DNA-bd_dom_sf"/>
</dbReference>
<reference evidence="2 5" key="2">
    <citation type="submission" date="2019-06" db="EMBL/GenBank/DDBJ databases">
        <title>Draft genome sequence of [Clostridium] clostridioforme NBRC 113352.</title>
        <authorList>
            <person name="Miura T."/>
            <person name="Furukawa M."/>
            <person name="Shimamura M."/>
            <person name="Ohyama Y."/>
            <person name="Yamazoe A."/>
            <person name="Kawasaki H."/>
        </authorList>
    </citation>
    <scope>NUCLEOTIDE SEQUENCE [LARGE SCALE GENOMIC DNA]</scope>
    <source>
        <strain evidence="2 5">NBRC 113352</strain>
    </source>
</reference>
<sequence>MISYRPLWAIMEEKGITTYRLINQGIDSRTISNLKHNQNITMLTAEKLCRIIGCEIQDIVEFVEEEQDIEQKK</sequence>
<evidence type="ECO:0000313" key="4">
    <source>
        <dbReference type="Proteomes" id="UP000182121"/>
    </source>
</evidence>
<name>A0A829W2S7_9FIRM</name>
<dbReference type="EMBL" id="FOIO01000098">
    <property type="protein sequence ID" value="SEU19918.1"/>
    <property type="molecule type" value="Genomic_DNA"/>
</dbReference>
<evidence type="ECO:0000259" key="1">
    <source>
        <dbReference type="Pfam" id="PF13443"/>
    </source>
</evidence>
<dbReference type="RefSeq" id="WP_074664465.1">
    <property type="nucleotide sequence ID" value="NZ_BJLB01000001.1"/>
</dbReference>
<reference evidence="3 4" key="1">
    <citation type="submission" date="2016-10" db="EMBL/GenBank/DDBJ databases">
        <authorList>
            <person name="Varghese N."/>
            <person name="Submissions S."/>
        </authorList>
    </citation>
    <scope>NUCLEOTIDE SEQUENCE [LARGE SCALE GENOMIC DNA]</scope>
    <source>
        <strain evidence="3 4">NLAE-zl-C196</strain>
    </source>
</reference>
<keyword evidence="3" id="KW-0238">DNA-binding</keyword>
<dbReference type="AlphaFoldDB" id="A0A829W2S7"/>
<dbReference type="SUPFAM" id="SSF47413">
    <property type="entry name" value="lambda repressor-like DNA-binding domains"/>
    <property type="match status" value="1"/>
</dbReference>
<evidence type="ECO:0000313" key="5">
    <source>
        <dbReference type="Proteomes" id="UP000315200"/>
    </source>
</evidence>
<gene>
    <name evidence="2" type="ORF">Ccl03g_07790</name>
    <name evidence="3" type="ORF">SAMN05216521_109816</name>
</gene>
<evidence type="ECO:0000313" key="3">
    <source>
        <dbReference type="EMBL" id="SEU19918.1"/>
    </source>
</evidence>
<dbReference type="InterPro" id="IPR001387">
    <property type="entry name" value="Cro/C1-type_HTH"/>
</dbReference>
<comment type="caution">
    <text evidence="2">The sequence shown here is derived from an EMBL/GenBank/DDBJ whole genome shotgun (WGS) entry which is preliminary data.</text>
</comment>
<dbReference type="Pfam" id="PF13443">
    <property type="entry name" value="HTH_26"/>
    <property type="match status" value="1"/>
</dbReference>
<feature type="domain" description="HTH cro/C1-type" evidence="1">
    <location>
        <begin position="7"/>
        <end position="64"/>
    </location>
</feature>
<organism evidence="2 5">
    <name type="scientific">Enterocloster clostridioformis</name>
    <dbReference type="NCBI Taxonomy" id="1531"/>
    <lineage>
        <taxon>Bacteria</taxon>
        <taxon>Bacillati</taxon>
        <taxon>Bacillota</taxon>
        <taxon>Clostridia</taxon>
        <taxon>Lachnospirales</taxon>
        <taxon>Lachnospiraceae</taxon>
        <taxon>Enterocloster</taxon>
    </lineage>
</organism>